<evidence type="ECO:0000313" key="19">
    <source>
        <dbReference type="Proteomes" id="UP001107558"/>
    </source>
</evidence>
<dbReference type="Gene3D" id="3.40.190.10">
    <property type="entry name" value="Periplasmic binding protein-like II"/>
    <property type="match status" value="1"/>
</dbReference>
<reference evidence="18" key="1">
    <citation type="submission" date="2021-03" db="EMBL/GenBank/DDBJ databases">
        <title>Chromosome level genome of the anhydrobiotic midge Polypedilum vanderplanki.</title>
        <authorList>
            <person name="Yoshida Y."/>
            <person name="Kikawada T."/>
            <person name="Gusev O."/>
        </authorList>
    </citation>
    <scope>NUCLEOTIDE SEQUENCE</scope>
    <source>
        <strain evidence="18">NIAS01</strain>
        <tissue evidence="18">Whole body or cell culture</tissue>
    </source>
</reference>
<dbReference type="InterPro" id="IPR052192">
    <property type="entry name" value="Insect_Ionotropic_Sensory_Rcpt"/>
</dbReference>
<dbReference type="Gene3D" id="1.10.287.70">
    <property type="match status" value="1"/>
</dbReference>
<dbReference type="AlphaFoldDB" id="A0A9J6CCR3"/>
<dbReference type="InterPro" id="IPR001320">
    <property type="entry name" value="Iontro_rcpt_C"/>
</dbReference>
<evidence type="ECO:0000256" key="7">
    <source>
        <dbReference type="ARBA" id="ARBA00022989"/>
    </source>
</evidence>
<dbReference type="Pfam" id="PF00060">
    <property type="entry name" value="Lig_chan"/>
    <property type="match status" value="1"/>
</dbReference>
<evidence type="ECO:0000256" key="2">
    <source>
        <dbReference type="ARBA" id="ARBA00008685"/>
    </source>
</evidence>
<evidence type="ECO:0000256" key="5">
    <source>
        <dbReference type="ARBA" id="ARBA00022692"/>
    </source>
</evidence>
<keyword evidence="3" id="KW-0813">Transport</keyword>
<dbReference type="PANTHER" id="PTHR42643:SF35">
    <property type="entry name" value="IONOTROPIC RECEPTOR 68A, ISOFORM A"/>
    <property type="match status" value="1"/>
</dbReference>
<keyword evidence="4" id="KW-1003">Cell membrane</keyword>
<keyword evidence="5 14" id="KW-0812">Transmembrane</keyword>
<evidence type="ECO:0000256" key="4">
    <source>
        <dbReference type="ARBA" id="ARBA00022475"/>
    </source>
</evidence>
<keyword evidence="11" id="KW-0325">Glycoprotein</keyword>
<evidence type="ECO:0000256" key="6">
    <source>
        <dbReference type="ARBA" id="ARBA00022729"/>
    </source>
</evidence>
<keyword evidence="6 15" id="KW-0732">Signal</keyword>
<evidence type="ECO:0000256" key="3">
    <source>
        <dbReference type="ARBA" id="ARBA00022448"/>
    </source>
</evidence>
<dbReference type="GO" id="GO:0050906">
    <property type="term" value="P:detection of stimulus involved in sensory perception"/>
    <property type="evidence" value="ECO:0007669"/>
    <property type="project" value="UniProtKB-ARBA"/>
</dbReference>
<evidence type="ECO:0000259" key="16">
    <source>
        <dbReference type="Pfam" id="PF00060"/>
    </source>
</evidence>
<comment type="similarity">
    <text evidence="2">Belongs to the glutamate-gated ion channel (TC 1.A.10.1) family.</text>
</comment>
<accession>A0A9J6CCR3</accession>
<dbReference type="OrthoDB" id="5984008at2759"/>
<sequence>MKKQFLLFIFFKLVCKNFAIFNSLPVFTKYKAIYEELESRSKQVDVRNFVRTILDKALPSSQICFITDSIYEKEIYYDSMSASLNGRLIYILSVIDQESFEYEPSEKIITMLKIMKVENCDYYIILITNGIQMVDFLRYSDQRRLFKSNANFIMLHDYRLFKRDNHYIWKRITNVIFIRKLESERHKNWYEISTVPFPAEIRNIYVSRVLNYFIPPNRYLKKKIDLYDEKKSQNLNANTMNVVIYSHSPAVVKNFNENDTEIQYSGLEVDLIETIANKMNFKINYFETENNKIEKWGRRISEDNYTGLLNVMNKAHADIALADLFQTDYHLKVMDLTVPYTTECLTFITPEVLTDNSWKALISPFSFGMWIGTLVSLICIILIFYAFSNFYLFIKNPDYMKQTIYGKNTLVKKDVFDKFSACVVYSYSMLLLVSMPKLPDRWSVRLLTGWWWLYCVLVVVAYRASLTSILANPDPKLTIDSLEMLANSKLACGMWGEQNKNFFLMSSDRVTEKIIKKLQEVDFEEDGIARVEKGEFAYFESSVELKRLRFEYEKKQSNKLLQSLHIMEECVINMPISIGLDKNSPLKKKMDQLIRYAMEGGLIIKWFKDAIKNFESSIEESPAEALMDLKKFYAALVVLFTGYLISLITFIMEIVYWKYFIQRHPQFDKYFGRIITDCELETLKITNRRMMKRNNNLKDRQIYTTLTKSVGH</sequence>
<comment type="subcellular location">
    <subcellularLocation>
        <location evidence="1">Cell membrane</location>
        <topology evidence="1">Multi-pass membrane protein</topology>
    </subcellularLocation>
</comment>
<evidence type="ECO:0000313" key="18">
    <source>
        <dbReference type="EMBL" id="KAG5679632.1"/>
    </source>
</evidence>
<keyword evidence="19" id="KW-1185">Reference proteome</keyword>
<keyword evidence="8" id="KW-0406">Ion transport</keyword>
<keyword evidence="7 14" id="KW-1133">Transmembrane helix</keyword>
<feature type="transmembrane region" description="Helical" evidence="14">
    <location>
        <begin position="632"/>
        <end position="657"/>
    </location>
</feature>
<dbReference type="SUPFAM" id="SSF53850">
    <property type="entry name" value="Periplasmic binding protein-like II"/>
    <property type="match status" value="1"/>
</dbReference>
<feature type="domain" description="Ionotropic glutamate receptor L-glutamate and glycine-binding" evidence="17">
    <location>
        <begin position="239"/>
        <end position="349"/>
    </location>
</feature>
<dbReference type="PANTHER" id="PTHR42643">
    <property type="entry name" value="IONOTROPIC RECEPTOR 20A-RELATED"/>
    <property type="match status" value="1"/>
</dbReference>
<proteinExistence type="inferred from homology"/>
<dbReference type="Proteomes" id="UP001107558">
    <property type="component" value="Chromosome 1"/>
</dbReference>
<gene>
    <name evidence="18" type="ORF">PVAND_009190</name>
</gene>
<evidence type="ECO:0000256" key="1">
    <source>
        <dbReference type="ARBA" id="ARBA00004651"/>
    </source>
</evidence>
<comment type="caution">
    <text evidence="18">The sequence shown here is derived from an EMBL/GenBank/DDBJ whole genome shotgun (WGS) entry which is preliminary data.</text>
</comment>
<evidence type="ECO:0000256" key="13">
    <source>
        <dbReference type="ARBA" id="ARBA00023303"/>
    </source>
</evidence>
<evidence type="ECO:0000259" key="17">
    <source>
        <dbReference type="Pfam" id="PF10613"/>
    </source>
</evidence>
<feature type="chain" id="PRO_5039897643" evidence="15">
    <location>
        <begin position="20"/>
        <end position="712"/>
    </location>
</feature>
<dbReference type="InterPro" id="IPR018313">
    <property type="entry name" value="SBP_3_CS"/>
</dbReference>
<dbReference type="InterPro" id="IPR019594">
    <property type="entry name" value="Glu/Gly-bd"/>
</dbReference>
<dbReference type="GO" id="GO:0005886">
    <property type="term" value="C:plasma membrane"/>
    <property type="evidence" value="ECO:0007669"/>
    <property type="project" value="UniProtKB-SubCell"/>
</dbReference>
<dbReference type="EMBL" id="JADBJN010000001">
    <property type="protein sequence ID" value="KAG5679632.1"/>
    <property type="molecule type" value="Genomic_DNA"/>
</dbReference>
<evidence type="ECO:0000256" key="15">
    <source>
        <dbReference type="SAM" id="SignalP"/>
    </source>
</evidence>
<evidence type="ECO:0000256" key="9">
    <source>
        <dbReference type="ARBA" id="ARBA00023136"/>
    </source>
</evidence>
<feature type="domain" description="Ionotropic glutamate receptor C-terminal" evidence="16">
    <location>
        <begin position="368"/>
        <end position="642"/>
    </location>
</feature>
<evidence type="ECO:0000256" key="12">
    <source>
        <dbReference type="ARBA" id="ARBA00023286"/>
    </source>
</evidence>
<evidence type="ECO:0000256" key="14">
    <source>
        <dbReference type="SAM" id="Phobius"/>
    </source>
</evidence>
<evidence type="ECO:0000256" key="8">
    <source>
        <dbReference type="ARBA" id="ARBA00023065"/>
    </source>
</evidence>
<feature type="signal peptide" evidence="15">
    <location>
        <begin position="1"/>
        <end position="19"/>
    </location>
</feature>
<feature type="transmembrane region" description="Helical" evidence="14">
    <location>
        <begin position="450"/>
        <end position="471"/>
    </location>
</feature>
<keyword evidence="9 14" id="KW-0472">Membrane</keyword>
<keyword evidence="10" id="KW-0675">Receptor</keyword>
<feature type="transmembrane region" description="Helical" evidence="14">
    <location>
        <begin position="415"/>
        <end position="435"/>
    </location>
</feature>
<evidence type="ECO:0000256" key="11">
    <source>
        <dbReference type="ARBA" id="ARBA00023180"/>
    </source>
</evidence>
<dbReference type="PROSITE" id="PS01039">
    <property type="entry name" value="SBP_BACTERIAL_3"/>
    <property type="match status" value="1"/>
</dbReference>
<evidence type="ECO:0000256" key="10">
    <source>
        <dbReference type="ARBA" id="ARBA00023170"/>
    </source>
</evidence>
<dbReference type="Pfam" id="PF10613">
    <property type="entry name" value="Lig_chan-Glu_bd"/>
    <property type="match status" value="1"/>
</dbReference>
<keyword evidence="13" id="KW-0407">Ion channel</keyword>
<dbReference type="GO" id="GO:0015276">
    <property type="term" value="F:ligand-gated monoatomic ion channel activity"/>
    <property type="evidence" value="ECO:0007669"/>
    <property type="project" value="InterPro"/>
</dbReference>
<organism evidence="18 19">
    <name type="scientific">Polypedilum vanderplanki</name>
    <name type="common">Sleeping chironomid midge</name>
    <dbReference type="NCBI Taxonomy" id="319348"/>
    <lineage>
        <taxon>Eukaryota</taxon>
        <taxon>Metazoa</taxon>
        <taxon>Ecdysozoa</taxon>
        <taxon>Arthropoda</taxon>
        <taxon>Hexapoda</taxon>
        <taxon>Insecta</taxon>
        <taxon>Pterygota</taxon>
        <taxon>Neoptera</taxon>
        <taxon>Endopterygota</taxon>
        <taxon>Diptera</taxon>
        <taxon>Nematocera</taxon>
        <taxon>Chironomoidea</taxon>
        <taxon>Chironomidae</taxon>
        <taxon>Chironominae</taxon>
        <taxon>Polypedilum</taxon>
        <taxon>Polypedilum</taxon>
    </lineage>
</organism>
<name>A0A9J6CCR3_POLVA</name>
<protein>
    <submittedName>
        <fullName evidence="18">Uncharacterized protein</fullName>
    </submittedName>
</protein>
<feature type="transmembrane region" description="Helical" evidence="14">
    <location>
        <begin position="367"/>
        <end position="394"/>
    </location>
</feature>
<keyword evidence="12" id="KW-1071">Ligand-gated ion channel</keyword>